<evidence type="ECO:0000313" key="4">
    <source>
        <dbReference type="Proteomes" id="UP000054481"/>
    </source>
</evidence>
<dbReference type="InterPro" id="IPR004875">
    <property type="entry name" value="DDE_SF_endonuclease_dom"/>
</dbReference>
<name>A0A0F7ZWF8_9HYPO</name>
<feature type="region of interest" description="Disordered" evidence="1">
    <location>
        <begin position="164"/>
        <end position="183"/>
    </location>
</feature>
<evidence type="ECO:0000259" key="2">
    <source>
        <dbReference type="Pfam" id="PF03184"/>
    </source>
</evidence>
<dbReference type="Pfam" id="PF03184">
    <property type="entry name" value="DDE_1"/>
    <property type="match status" value="1"/>
</dbReference>
<evidence type="ECO:0000313" key="3">
    <source>
        <dbReference type="EMBL" id="KJZ68897.1"/>
    </source>
</evidence>
<protein>
    <recommendedName>
        <fullName evidence="2">DDE-1 domain-containing protein</fullName>
    </recommendedName>
</protein>
<accession>A0A0F7ZWF8</accession>
<feature type="domain" description="DDE-1" evidence="2">
    <location>
        <begin position="17"/>
        <end position="142"/>
    </location>
</feature>
<dbReference type="OrthoDB" id="4913223at2759"/>
<dbReference type="Proteomes" id="UP000054481">
    <property type="component" value="Unassembled WGS sequence"/>
</dbReference>
<keyword evidence="4" id="KW-1185">Reference proteome</keyword>
<sequence length="336" mass="38348">MANWYHQQELEPDTVLRPTPSGYTNDEISLEWVQHFDKHTDGCRKGRKRLLILDGHGSHHTKEFIEYCDGHDIISFGLPPNLTHVLQPLDVVVFQPLKHYHAKALDLMVRDGLVNITKVEFLSCIQEVRKRAFKASTIRSAFKKTGIWPFCPHPVLDLISSRMALSKTPTPPPSGPESSPFSTPLTVRQVNKVARVIENGLGEVNEISPDLARDINRFIKGSLSNVAELLQTKKDLGRTRYAEKIAQQRRAMKNKVLQSGGVLTVQEGRAMVRRKEEDEINKAREVIAKREAKAKNGLKRWFFEAAKTARQWRAVEKLGRAEIHENGREVRLLKRF</sequence>
<proteinExistence type="predicted"/>
<evidence type="ECO:0000256" key="1">
    <source>
        <dbReference type="SAM" id="MobiDB-lite"/>
    </source>
</evidence>
<gene>
    <name evidence="3" type="ORF">HIM_11704</name>
</gene>
<reference evidence="3 4" key="1">
    <citation type="journal article" date="2014" name="Genome Biol. Evol.">
        <title>Comparative genomics and transcriptomics analyses reveal divergent lifestyle features of nematode endoparasitic fungus Hirsutella minnesotensis.</title>
        <authorList>
            <person name="Lai Y."/>
            <person name="Liu K."/>
            <person name="Zhang X."/>
            <person name="Zhang X."/>
            <person name="Li K."/>
            <person name="Wang N."/>
            <person name="Shu C."/>
            <person name="Wu Y."/>
            <person name="Wang C."/>
            <person name="Bushley K.E."/>
            <person name="Xiang M."/>
            <person name="Liu X."/>
        </authorList>
    </citation>
    <scope>NUCLEOTIDE SEQUENCE [LARGE SCALE GENOMIC DNA]</scope>
    <source>
        <strain evidence="3 4">3608</strain>
    </source>
</reference>
<organism evidence="3 4">
    <name type="scientific">Hirsutella minnesotensis 3608</name>
    <dbReference type="NCBI Taxonomy" id="1043627"/>
    <lineage>
        <taxon>Eukaryota</taxon>
        <taxon>Fungi</taxon>
        <taxon>Dikarya</taxon>
        <taxon>Ascomycota</taxon>
        <taxon>Pezizomycotina</taxon>
        <taxon>Sordariomycetes</taxon>
        <taxon>Hypocreomycetidae</taxon>
        <taxon>Hypocreales</taxon>
        <taxon>Ophiocordycipitaceae</taxon>
        <taxon>Hirsutella</taxon>
    </lineage>
</organism>
<dbReference type="InterPro" id="IPR050863">
    <property type="entry name" value="CenT-Element_Derived"/>
</dbReference>
<dbReference type="PANTHER" id="PTHR19303">
    <property type="entry name" value="TRANSPOSON"/>
    <property type="match status" value="1"/>
</dbReference>
<dbReference type="GO" id="GO:0003677">
    <property type="term" value="F:DNA binding"/>
    <property type="evidence" value="ECO:0007669"/>
    <property type="project" value="TreeGrafter"/>
</dbReference>
<dbReference type="EMBL" id="KQ030793">
    <property type="protein sequence ID" value="KJZ68897.1"/>
    <property type="molecule type" value="Genomic_DNA"/>
</dbReference>
<dbReference type="AlphaFoldDB" id="A0A0F7ZWF8"/>
<dbReference type="PANTHER" id="PTHR19303:SF74">
    <property type="entry name" value="POGO TRANSPOSABLE ELEMENT WITH KRAB DOMAIN"/>
    <property type="match status" value="1"/>
</dbReference>
<dbReference type="GO" id="GO:0005634">
    <property type="term" value="C:nucleus"/>
    <property type="evidence" value="ECO:0007669"/>
    <property type="project" value="TreeGrafter"/>
</dbReference>